<dbReference type="Proteomes" id="UP000283509">
    <property type="component" value="Unassembled WGS sequence"/>
</dbReference>
<reference evidence="2 3" key="2">
    <citation type="submission" date="2019-01" db="EMBL/GenBank/DDBJ databases">
        <title>The decoding of complex shrimp genome reveals the adaptation for benthos swimmer, frequently molting mechanism and breeding impact on genome.</title>
        <authorList>
            <person name="Sun Y."/>
            <person name="Gao Y."/>
            <person name="Yu Y."/>
        </authorList>
    </citation>
    <scope>NUCLEOTIDE SEQUENCE [LARGE SCALE GENOMIC DNA]</scope>
    <source>
        <tissue evidence="2">Muscle</tissue>
    </source>
</reference>
<dbReference type="AlphaFoldDB" id="A0A423TB68"/>
<accession>A0A423TB68</accession>
<evidence type="ECO:0000256" key="1">
    <source>
        <dbReference type="SAM" id="MobiDB-lite"/>
    </source>
</evidence>
<keyword evidence="3" id="KW-1185">Reference proteome</keyword>
<feature type="region of interest" description="Disordered" evidence="1">
    <location>
        <begin position="142"/>
        <end position="196"/>
    </location>
</feature>
<comment type="caution">
    <text evidence="2">The sequence shown here is derived from an EMBL/GenBank/DDBJ whole genome shotgun (WGS) entry which is preliminary data.</text>
</comment>
<feature type="region of interest" description="Disordered" evidence="1">
    <location>
        <begin position="69"/>
        <end position="99"/>
    </location>
</feature>
<name>A0A423TB68_PENVA</name>
<reference evidence="2 3" key="1">
    <citation type="submission" date="2018-04" db="EMBL/GenBank/DDBJ databases">
        <authorList>
            <person name="Zhang X."/>
            <person name="Yuan J."/>
            <person name="Li F."/>
            <person name="Xiang J."/>
        </authorList>
    </citation>
    <scope>NUCLEOTIDE SEQUENCE [LARGE SCALE GENOMIC DNA]</scope>
    <source>
        <tissue evidence="2">Muscle</tissue>
    </source>
</reference>
<evidence type="ECO:0000313" key="3">
    <source>
        <dbReference type="Proteomes" id="UP000283509"/>
    </source>
</evidence>
<evidence type="ECO:0000313" key="2">
    <source>
        <dbReference type="EMBL" id="ROT73642.1"/>
    </source>
</evidence>
<protein>
    <submittedName>
        <fullName evidence="2">Uncharacterized protein</fullName>
    </submittedName>
</protein>
<gene>
    <name evidence="2" type="ORF">C7M84_007922</name>
</gene>
<sequence>MHMPITRIGPEEPINELTGECQGWQKGNHLPADGTRHVGCTVALAAAMAIWHRVLWRQEDSSVAIDIVHSPPPPPTELRELDFSPSSLPPSPLLEGGGGKGITRRLAWMVPLVAVLGSTLVSSWSFPAPLVDLYHSWFLSPAPPPPPQGEDTTPGPPTPAETTTPSEFPLKSTPPSASRRERWRRAGKGEAEAQDEGACVADLRGRILQQAERTMAVIDEFKDEFTRAKYDMTWDKANAHFDDVANDPTYLVACSEEQVCRKVLPSLPSAPPLPPTDDEGNKAILTELSGYCRQYCEALNQIFLDESLFEEAFKEHLDTAQRNMESLANLLVRGVDLCDGSPDNELVKGMVDMIYRMENEDMRKRRGFGTIRQCLLGLQYIIDVFSAATY</sequence>
<feature type="compositionally biased region" description="Pro residues" evidence="1">
    <location>
        <begin position="142"/>
        <end position="159"/>
    </location>
</feature>
<proteinExistence type="predicted"/>
<dbReference type="OrthoDB" id="6361495at2759"/>
<organism evidence="2 3">
    <name type="scientific">Penaeus vannamei</name>
    <name type="common">Whiteleg shrimp</name>
    <name type="synonym">Litopenaeus vannamei</name>
    <dbReference type="NCBI Taxonomy" id="6689"/>
    <lineage>
        <taxon>Eukaryota</taxon>
        <taxon>Metazoa</taxon>
        <taxon>Ecdysozoa</taxon>
        <taxon>Arthropoda</taxon>
        <taxon>Crustacea</taxon>
        <taxon>Multicrustacea</taxon>
        <taxon>Malacostraca</taxon>
        <taxon>Eumalacostraca</taxon>
        <taxon>Eucarida</taxon>
        <taxon>Decapoda</taxon>
        <taxon>Dendrobranchiata</taxon>
        <taxon>Penaeoidea</taxon>
        <taxon>Penaeidae</taxon>
        <taxon>Penaeus</taxon>
    </lineage>
</organism>
<dbReference type="EMBL" id="QCYY01002012">
    <property type="protein sequence ID" value="ROT73642.1"/>
    <property type="molecule type" value="Genomic_DNA"/>
</dbReference>